<reference evidence="2" key="1">
    <citation type="submission" date="2022-04" db="EMBL/GenBank/DDBJ databases">
        <title>Complete genome of Methanoplanus endosymbiosus DSM 3599.</title>
        <authorList>
            <person name="Chen S.-C."/>
            <person name="You Y.-T."/>
            <person name="Zhou Y.-Z."/>
            <person name="Lai M.-C."/>
        </authorList>
    </citation>
    <scope>NUCLEOTIDE SEQUENCE</scope>
    <source>
        <strain evidence="2">DSM 3599</strain>
    </source>
</reference>
<dbReference type="AlphaFoldDB" id="A0A9E7PM60"/>
<evidence type="ECO:0000313" key="2">
    <source>
        <dbReference type="EMBL" id="UUX92749.1"/>
    </source>
</evidence>
<feature type="region of interest" description="Disordered" evidence="1">
    <location>
        <begin position="1"/>
        <end position="180"/>
    </location>
</feature>
<keyword evidence="3" id="KW-1185">Reference proteome</keyword>
<protein>
    <submittedName>
        <fullName evidence="2">DUF5806 family protein</fullName>
    </submittedName>
</protein>
<feature type="region of interest" description="Disordered" evidence="1">
    <location>
        <begin position="345"/>
        <end position="386"/>
    </location>
</feature>
<evidence type="ECO:0000313" key="3">
    <source>
        <dbReference type="Proteomes" id="UP001060368"/>
    </source>
</evidence>
<name>A0A9E7PM60_9EURY</name>
<feature type="compositionally biased region" description="Basic and acidic residues" evidence="1">
    <location>
        <begin position="82"/>
        <end position="112"/>
    </location>
</feature>
<dbReference type="Pfam" id="PF19122">
    <property type="entry name" value="DUF5806"/>
    <property type="match status" value="1"/>
</dbReference>
<feature type="compositionally biased region" description="Acidic residues" evidence="1">
    <location>
        <begin position="370"/>
        <end position="379"/>
    </location>
</feature>
<sequence>MAKKENGKIKNPDENMNPEEAQDNKPDDDIYSVIDSERNKVHTEVTSKERTDYNKSAMPEELPDLKDIKISNGAEFTGMSEDTGRSDEKEMCESADGSERQDKTERSDKKEIPNNPDMADNSEQDEGSDNADVTDKPEDERLEDKNVIDKPLSPDNPEESETANDDIDQEKSDYQTEITDKLTPEEKERINKYKKFKKVDGSTYRRVNQFLRKHTYITAREWAIARLCADFSTRGGAEMTFIGENLPELIPFMTDTYSPQAVNQARSSFKKKVKKSGATFFYGALCGFFTADELDDILFESSEVARFLLEIEGTSVDLDDEIDIEDKITDVMRSVAEASSMIRAPKTVSDEPEDDFEYEDIPGGKIPEECYSDIEELTEDSGIRDE</sequence>
<dbReference type="GeneID" id="74306242"/>
<feature type="compositionally biased region" description="Acidic residues" evidence="1">
    <location>
        <begin position="350"/>
        <end position="360"/>
    </location>
</feature>
<feature type="compositionally biased region" description="Acidic residues" evidence="1">
    <location>
        <begin position="156"/>
        <end position="168"/>
    </location>
</feature>
<feature type="compositionally biased region" description="Basic and acidic residues" evidence="1">
    <location>
        <begin position="169"/>
        <end position="180"/>
    </location>
</feature>
<dbReference type="KEGG" id="mend:L6E24_01065"/>
<dbReference type="Proteomes" id="UP001060368">
    <property type="component" value="Chromosome"/>
</dbReference>
<accession>A0A9E7PM60</accession>
<organism evidence="2 3">
    <name type="scientific">Methanoplanus endosymbiosus</name>
    <dbReference type="NCBI Taxonomy" id="33865"/>
    <lineage>
        <taxon>Archaea</taxon>
        <taxon>Methanobacteriati</taxon>
        <taxon>Methanobacteriota</taxon>
        <taxon>Stenosarchaea group</taxon>
        <taxon>Methanomicrobia</taxon>
        <taxon>Methanomicrobiales</taxon>
        <taxon>Methanomicrobiaceae</taxon>
        <taxon>Methanoplanus</taxon>
    </lineage>
</organism>
<dbReference type="RefSeq" id="WP_257742893.1">
    <property type="nucleotide sequence ID" value="NZ_CP096115.1"/>
</dbReference>
<feature type="compositionally biased region" description="Basic and acidic residues" evidence="1">
    <location>
        <begin position="35"/>
        <end position="53"/>
    </location>
</feature>
<dbReference type="InterPro" id="IPR043829">
    <property type="entry name" value="DUF5806"/>
</dbReference>
<evidence type="ECO:0000256" key="1">
    <source>
        <dbReference type="SAM" id="MobiDB-lite"/>
    </source>
</evidence>
<feature type="compositionally biased region" description="Acidic residues" evidence="1">
    <location>
        <begin position="120"/>
        <end position="129"/>
    </location>
</feature>
<feature type="compositionally biased region" description="Basic and acidic residues" evidence="1">
    <location>
        <begin position="1"/>
        <end position="13"/>
    </location>
</feature>
<gene>
    <name evidence="2" type="ORF">L6E24_01065</name>
</gene>
<proteinExistence type="predicted"/>
<dbReference type="EMBL" id="CP096115">
    <property type="protein sequence ID" value="UUX92749.1"/>
    <property type="molecule type" value="Genomic_DNA"/>
</dbReference>
<feature type="compositionally biased region" description="Basic and acidic residues" evidence="1">
    <location>
        <begin position="133"/>
        <end position="148"/>
    </location>
</feature>